<organism evidence="2 3">
    <name type="scientific">Lachnoanaerobaculum saburreum</name>
    <dbReference type="NCBI Taxonomy" id="467210"/>
    <lineage>
        <taxon>Bacteria</taxon>
        <taxon>Bacillati</taxon>
        <taxon>Bacillota</taxon>
        <taxon>Clostridia</taxon>
        <taxon>Lachnospirales</taxon>
        <taxon>Lachnospiraceae</taxon>
        <taxon>Lachnoanaerobaculum</taxon>
    </lineage>
</organism>
<sequence>MKLKKNDIILIIVVLIIGIVAGLYILLNKKSGGKAVLKYGNNLSLDIDLSKDREIDLESNGIKIHLDIKNGAIAFIHSECPDHICERFGYIKNVGESAICLPAQASVTIVK</sequence>
<accession>A0A133ZDR9</accession>
<dbReference type="OrthoDB" id="47603at2"/>
<dbReference type="Gene3D" id="2.60.320.10">
    <property type="entry name" value="N-utilization substance G protein NusG, insert domain"/>
    <property type="match status" value="1"/>
</dbReference>
<name>A0A133ZDR9_9FIRM</name>
<dbReference type="InterPro" id="IPR038690">
    <property type="entry name" value="NusG_2_sf"/>
</dbReference>
<keyword evidence="1" id="KW-0812">Transmembrane</keyword>
<dbReference type="RefSeq" id="WP_060932190.1">
    <property type="nucleotide sequence ID" value="NZ_KQ959848.1"/>
</dbReference>
<feature type="transmembrane region" description="Helical" evidence="1">
    <location>
        <begin position="7"/>
        <end position="27"/>
    </location>
</feature>
<dbReference type="Proteomes" id="UP000070394">
    <property type="component" value="Unassembled WGS sequence"/>
</dbReference>
<gene>
    <name evidence="2" type="ORF">HMPREF1866_02655</name>
</gene>
<dbReference type="AlphaFoldDB" id="A0A133ZDR9"/>
<dbReference type="EMBL" id="LSDA01000140">
    <property type="protein sequence ID" value="KXB53583.1"/>
    <property type="molecule type" value="Genomic_DNA"/>
</dbReference>
<proteinExistence type="predicted"/>
<reference evidence="3" key="1">
    <citation type="submission" date="2016-01" db="EMBL/GenBank/DDBJ databases">
        <authorList>
            <person name="Mitreva M."/>
            <person name="Pepin K.H."/>
            <person name="Mihindukulasuriya K.A."/>
            <person name="Fulton R."/>
            <person name="Fronick C."/>
            <person name="O'Laughlin M."/>
            <person name="Miner T."/>
            <person name="Herter B."/>
            <person name="Rosa B.A."/>
            <person name="Cordes M."/>
            <person name="Tomlinson C."/>
            <person name="Wollam A."/>
            <person name="Palsikar V.B."/>
            <person name="Mardis E.R."/>
            <person name="Wilson R.K."/>
        </authorList>
    </citation>
    <scope>NUCLEOTIDE SEQUENCE [LARGE SCALE GENOMIC DNA]</scope>
    <source>
        <strain evidence="3">DNF00896</strain>
    </source>
</reference>
<comment type="caution">
    <text evidence="2">The sequence shown here is derived from an EMBL/GenBank/DDBJ whole genome shotgun (WGS) entry which is preliminary data.</text>
</comment>
<keyword evidence="1" id="KW-0472">Membrane</keyword>
<dbReference type="PATRIC" id="fig|467210.3.peg.2630"/>
<dbReference type="Pfam" id="PF07009">
    <property type="entry name" value="NusG_II"/>
    <property type="match status" value="1"/>
</dbReference>
<evidence type="ECO:0000256" key="1">
    <source>
        <dbReference type="SAM" id="Phobius"/>
    </source>
</evidence>
<evidence type="ECO:0000313" key="3">
    <source>
        <dbReference type="Proteomes" id="UP000070394"/>
    </source>
</evidence>
<evidence type="ECO:0000313" key="2">
    <source>
        <dbReference type="EMBL" id="KXB53583.1"/>
    </source>
</evidence>
<dbReference type="STRING" id="467210.HMPREF1866_02655"/>
<protein>
    <submittedName>
        <fullName evidence="2">Uncharacterized protein</fullName>
    </submittedName>
</protein>
<keyword evidence="3" id="KW-1185">Reference proteome</keyword>
<keyword evidence="1" id="KW-1133">Transmembrane helix</keyword>